<keyword evidence="3" id="KW-1185">Reference proteome</keyword>
<reference evidence="3 4" key="1">
    <citation type="submission" date="2019-05" db="EMBL/GenBank/DDBJ databases">
        <title>Emergence of the Ug99 lineage of the wheat stem rust pathogen through somatic hybridization.</title>
        <authorList>
            <person name="Li F."/>
            <person name="Upadhyaya N.M."/>
            <person name="Sperschneider J."/>
            <person name="Matny O."/>
            <person name="Nguyen-Phuc H."/>
            <person name="Mago R."/>
            <person name="Raley C."/>
            <person name="Miller M.E."/>
            <person name="Silverstein K.A.T."/>
            <person name="Henningsen E."/>
            <person name="Hirsch C.D."/>
            <person name="Visser B."/>
            <person name="Pretorius Z.A."/>
            <person name="Steffenson B.J."/>
            <person name="Schwessinger B."/>
            <person name="Dodds P.N."/>
            <person name="Figueroa M."/>
        </authorList>
    </citation>
    <scope>NUCLEOTIDE SEQUENCE [LARGE SCALE GENOMIC DNA]</scope>
    <source>
        <strain evidence="1">21-0</strain>
        <strain evidence="2 4">Ug99</strain>
    </source>
</reference>
<evidence type="ECO:0000313" key="4">
    <source>
        <dbReference type="Proteomes" id="UP000325313"/>
    </source>
</evidence>
<dbReference type="Proteomes" id="UP000324748">
    <property type="component" value="Unassembled WGS sequence"/>
</dbReference>
<dbReference type="Proteomes" id="UP000325313">
    <property type="component" value="Unassembled WGS sequence"/>
</dbReference>
<name>A0A5B0N4B0_PUCGR</name>
<accession>A0A5B0N4B0</accession>
<protein>
    <submittedName>
        <fullName evidence="1">Uncharacterized protein</fullName>
    </submittedName>
</protein>
<evidence type="ECO:0000313" key="2">
    <source>
        <dbReference type="EMBL" id="KAA1093342.1"/>
    </source>
</evidence>
<evidence type="ECO:0000313" key="1">
    <source>
        <dbReference type="EMBL" id="KAA1084107.1"/>
    </source>
</evidence>
<dbReference type="EMBL" id="VDEP01000375">
    <property type="protein sequence ID" value="KAA1093342.1"/>
    <property type="molecule type" value="Genomic_DNA"/>
</dbReference>
<evidence type="ECO:0000313" key="3">
    <source>
        <dbReference type="Proteomes" id="UP000324748"/>
    </source>
</evidence>
<sequence>MRGNIFYSRLLRLSTFKKFSLPARTYYACFQLPSARLLGPVRRSCPASDPGMHARDGGYKWKKLSVALFIEEACVYVSK</sequence>
<organism evidence="1 3">
    <name type="scientific">Puccinia graminis f. sp. tritici</name>
    <dbReference type="NCBI Taxonomy" id="56615"/>
    <lineage>
        <taxon>Eukaryota</taxon>
        <taxon>Fungi</taxon>
        <taxon>Dikarya</taxon>
        <taxon>Basidiomycota</taxon>
        <taxon>Pucciniomycotina</taxon>
        <taxon>Pucciniomycetes</taxon>
        <taxon>Pucciniales</taxon>
        <taxon>Pucciniaceae</taxon>
        <taxon>Puccinia</taxon>
    </lineage>
</organism>
<comment type="caution">
    <text evidence="1">The sequence shown here is derived from an EMBL/GenBank/DDBJ whole genome shotgun (WGS) entry which is preliminary data.</text>
</comment>
<gene>
    <name evidence="1" type="ORF">PGT21_017685</name>
    <name evidence="2" type="ORF">PGTUg99_023373</name>
</gene>
<dbReference type="EMBL" id="VSWC01000118">
    <property type="protein sequence ID" value="KAA1084107.1"/>
    <property type="molecule type" value="Genomic_DNA"/>
</dbReference>
<proteinExistence type="predicted"/>
<dbReference type="AlphaFoldDB" id="A0A5B0N4B0"/>